<feature type="compositionally biased region" description="Low complexity" evidence="6">
    <location>
        <begin position="444"/>
        <end position="454"/>
    </location>
</feature>
<evidence type="ECO:0000256" key="6">
    <source>
        <dbReference type="SAM" id="MobiDB-lite"/>
    </source>
</evidence>
<comment type="similarity">
    <text evidence="1">Belongs to the sigma-70 factor family. ECF subfamily.</text>
</comment>
<feature type="region of interest" description="Disordered" evidence="6">
    <location>
        <begin position="373"/>
        <end position="459"/>
    </location>
</feature>
<dbReference type="Gene3D" id="1.10.1740.10">
    <property type="match status" value="1"/>
</dbReference>
<accession>A0ABY1REK5</accession>
<evidence type="ECO:0000256" key="7">
    <source>
        <dbReference type="SAM" id="Phobius"/>
    </source>
</evidence>
<dbReference type="InterPro" id="IPR013325">
    <property type="entry name" value="RNA_pol_sigma_r2"/>
</dbReference>
<feature type="domain" description="Putative zinc-finger" evidence="9">
    <location>
        <begin position="202"/>
        <end position="230"/>
    </location>
</feature>
<sequence>MSLDTSPASSLTERSDAELIEHTRTGSQDAYAELWRRHSNAGRTVARSVTSSLDPDDLVSESFARIYQAVRRGKGPTGAFRPYLFTTIRNTAAAWGRSRRETSLDTLDSFEDPDTNEASSIEALDRSLSARAFRSLPTRWQEVLWYTEIEAMTPAEVAPLLGMKANSVSALAYRAREGLREAWIQAHLQAVDDDSEHAFTISRLGSYARGNLSARDTAKVESHLDACQRCTIVAAEAKEVGSRMALVLLPLVAGAAGAAGYTAWLQANGPSATAVAAMPAGVTSGVALTAHLSTSVTAAGGAAASGAVGSSGAASGVGASSGVGAASGVGVAGAATAGLSGGVIAAIAVGVVAAMTAAALVLGPMVFPPNADTPTSGTAAGSTDPSAAPSPGAAPIAGPTPTPSSPAPTPSPSPSDDGTPDPVVVSPQVPTPTAPPVAPPVAPVDPVDPTEPTALPAPTMVADSGGGYLWPTFSGTGAAGATIDVLDGDVVVASTVVPGSAQRSSIAAAPVTGTWSTGPVVLDRSGSFTLTVRQTLGDQVTVSAEPASMTIIGPSISGFETVLSFPVLGPDAPIIISGAPNGAIGYTLDGGDEQRVALDAGGRATLTGDAVAVGFHELSVWSVDPSDPSRVGPTTSVEYFSLTGLLNTDAAVDPATAPLPEAVPDTASDAPPAPDAAQAVVDPIAEQTPAEAAPATESDVPGPTEPDPATETPVETAPDVTAPTDGADASPAPTTDASAAP</sequence>
<gene>
    <name evidence="10" type="ORF">SAMN06295909_2661</name>
</gene>
<comment type="caution">
    <text evidence="10">The sequence shown here is derived from an EMBL/GenBank/DDBJ whole genome shotgun (WGS) entry which is preliminary data.</text>
</comment>
<evidence type="ECO:0000256" key="2">
    <source>
        <dbReference type="ARBA" id="ARBA00023015"/>
    </source>
</evidence>
<keyword evidence="11" id="KW-1185">Reference proteome</keyword>
<feature type="domain" description="RNA polymerase sigma-70 region 2" evidence="8">
    <location>
        <begin position="35"/>
        <end position="100"/>
    </location>
</feature>
<feature type="compositionally biased region" description="Low complexity" evidence="6">
    <location>
        <begin position="662"/>
        <end position="697"/>
    </location>
</feature>
<feature type="transmembrane region" description="Helical" evidence="7">
    <location>
        <begin position="343"/>
        <end position="367"/>
    </location>
</feature>
<keyword evidence="7" id="KW-0812">Transmembrane</keyword>
<keyword evidence="3" id="KW-0731">Sigma factor</keyword>
<evidence type="ECO:0000256" key="4">
    <source>
        <dbReference type="ARBA" id="ARBA00023125"/>
    </source>
</evidence>
<feature type="compositionally biased region" description="Pro residues" evidence="6">
    <location>
        <begin position="429"/>
        <end position="443"/>
    </location>
</feature>
<dbReference type="NCBIfam" id="TIGR02937">
    <property type="entry name" value="sigma70-ECF"/>
    <property type="match status" value="1"/>
</dbReference>
<evidence type="ECO:0000313" key="10">
    <source>
        <dbReference type="EMBL" id="SMQ72366.1"/>
    </source>
</evidence>
<feature type="compositionally biased region" description="Low complexity" evidence="6">
    <location>
        <begin position="375"/>
        <end position="397"/>
    </location>
</feature>
<dbReference type="InterPro" id="IPR027383">
    <property type="entry name" value="Znf_put"/>
</dbReference>
<reference evidence="10 11" key="1">
    <citation type="submission" date="2017-04" db="EMBL/GenBank/DDBJ databases">
        <authorList>
            <person name="Varghese N."/>
            <person name="Submissions S."/>
        </authorList>
    </citation>
    <scope>NUCLEOTIDE SEQUENCE [LARGE SCALE GENOMIC DNA]</scope>
    <source>
        <strain evidence="10 11">VKM Ac-1784</strain>
    </source>
</reference>
<dbReference type="SUPFAM" id="SSF88946">
    <property type="entry name" value="Sigma2 domain of RNA polymerase sigma factors"/>
    <property type="match status" value="1"/>
</dbReference>
<dbReference type="InterPro" id="IPR007627">
    <property type="entry name" value="RNA_pol_sigma70_r2"/>
</dbReference>
<keyword evidence="5" id="KW-0804">Transcription</keyword>
<protein>
    <submittedName>
        <fullName evidence="10">RNA polymerase sigma factor, sigma-70 family</fullName>
    </submittedName>
</protein>
<evidence type="ECO:0000259" key="9">
    <source>
        <dbReference type="Pfam" id="PF13490"/>
    </source>
</evidence>
<dbReference type="PANTHER" id="PTHR43133">
    <property type="entry name" value="RNA POLYMERASE ECF-TYPE SIGMA FACTO"/>
    <property type="match status" value="1"/>
</dbReference>
<evidence type="ECO:0000256" key="3">
    <source>
        <dbReference type="ARBA" id="ARBA00023082"/>
    </source>
</evidence>
<keyword evidence="4" id="KW-0238">DNA-binding</keyword>
<dbReference type="InterPro" id="IPR013324">
    <property type="entry name" value="RNA_pol_sigma_r3/r4-like"/>
</dbReference>
<dbReference type="PANTHER" id="PTHR43133:SF8">
    <property type="entry name" value="RNA POLYMERASE SIGMA FACTOR HI_1459-RELATED"/>
    <property type="match status" value="1"/>
</dbReference>
<dbReference type="Proteomes" id="UP000194464">
    <property type="component" value="Unassembled WGS sequence"/>
</dbReference>
<dbReference type="Gene3D" id="1.10.10.1320">
    <property type="entry name" value="Anti-sigma factor, zinc-finger domain"/>
    <property type="match status" value="1"/>
</dbReference>
<dbReference type="SUPFAM" id="SSF88659">
    <property type="entry name" value="Sigma3 and sigma4 domains of RNA polymerase sigma factors"/>
    <property type="match status" value="1"/>
</dbReference>
<keyword evidence="7" id="KW-0472">Membrane</keyword>
<evidence type="ECO:0000256" key="1">
    <source>
        <dbReference type="ARBA" id="ARBA00010641"/>
    </source>
</evidence>
<feature type="compositionally biased region" description="Pro residues" evidence="6">
    <location>
        <begin position="398"/>
        <end position="413"/>
    </location>
</feature>
<feature type="compositionally biased region" description="Low complexity" evidence="6">
    <location>
        <begin position="721"/>
        <end position="741"/>
    </location>
</feature>
<feature type="region of interest" description="Disordered" evidence="6">
    <location>
        <begin position="655"/>
        <end position="741"/>
    </location>
</feature>
<evidence type="ECO:0000259" key="8">
    <source>
        <dbReference type="Pfam" id="PF04542"/>
    </source>
</evidence>
<dbReference type="EMBL" id="FXWJ01000004">
    <property type="protein sequence ID" value="SMQ72366.1"/>
    <property type="molecule type" value="Genomic_DNA"/>
</dbReference>
<keyword evidence="7" id="KW-1133">Transmembrane helix</keyword>
<dbReference type="Pfam" id="PF04542">
    <property type="entry name" value="Sigma70_r2"/>
    <property type="match status" value="1"/>
</dbReference>
<evidence type="ECO:0000313" key="11">
    <source>
        <dbReference type="Proteomes" id="UP000194464"/>
    </source>
</evidence>
<dbReference type="RefSeq" id="WP_086474417.1">
    <property type="nucleotide sequence ID" value="NZ_FXWJ01000004.1"/>
</dbReference>
<keyword evidence="2" id="KW-0805">Transcription regulation</keyword>
<name>A0ABY1REK5_9MICO</name>
<dbReference type="InterPro" id="IPR041916">
    <property type="entry name" value="Anti_sigma_zinc_sf"/>
</dbReference>
<dbReference type="InterPro" id="IPR039425">
    <property type="entry name" value="RNA_pol_sigma-70-like"/>
</dbReference>
<dbReference type="InterPro" id="IPR014284">
    <property type="entry name" value="RNA_pol_sigma-70_dom"/>
</dbReference>
<dbReference type="InterPro" id="IPR036388">
    <property type="entry name" value="WH-like_DNA-bd_sf"/>
</dbReference>
<dbReference type="Gene3D" id="1.10.10.10">
    <property type="entry name" value="Winged helix-like DNA-binding domain superfamily/Winged helix DNA-binding domain"/>
    <property type="match status" value="1"/>
</dbReference>
<organism evidence="10 11">
    <name type="scientific">Plantibacter elymi</name>
    <name type="common">nom. nud.</name>
    <dbReference type="NCBI Taxonomy" id="199708"/>
    <lineage>
        <taxon>Bacteria</taxon>
        <taxon>Bacillati</taxon>
        <taxon>Actinomycetota</taxon>
        <taxon>Actinomycetes</taxon>
        <taxon>Micrococcales</taxon>
        <taxon>Microbacteriaceae</taxon>
        <taxon>Plantibacter</taxon>
    </lineage>
</organism>
<proteinExistence type="inferred from homology"/>
<dbReference type="Pfam" id="PF13490">
    <property type="entry name" value="zf-HC2"/>
    <property type="match status" value="1"/>
</dbReference>
<evidence type="ECO:0000256" key="5">
    <source>
        <dbReference type="ARBA" id="ARBA00023163"/>
    </source>
</evidence>
<feature type="compositionally biased region" description="Low complexity" evidence="6">
    <location>
        <begin position="414"/>
        <end position="428"/>
    </location>
</feature>